<accession>A0A3P8ECU9</accession>
<evidence type="ECO:0000313" key="2">
    <source>
        <dbReference type="Proteomes" id="UP000277204"/>
    </source>
</evidence>
<proteinExistence type="predicted"/>
<keyword evidence="2" id="KW-1185">Reference proteome</keyword>
<sequence>MVLINLRLKHQQMSIQSIVPNSIDLAMVQMLSPEHYMVQYRK</sequence>
<organism evidence="1 2">
    <name type="scientific">Schistosoma margrebowiei</name>
    <dbReference type="NCBI Taxonomy" id="48269"/>
    <lineage>
        <taxon>Eukaryota</taxon>
        <taxon>Metazoa</taxon>
        <taxon>Spiralia</taxon>
        <taxon>Lophotrochozoa</taxon>
        <taxon>Platyhelminthes</taxon>
        <taxon>Trematoda</taxon>
        <taxon>Digenea</taxon>
        <taxon>Strigeidida</taxon>
        <taxon>Schistosomatoidea</taxon>
        <taxon>Schistosomatidae</taxon>
        <taxon>Schistosoma</taxon>
    </lineage>
</organism>
<evidence type="ECO:0000313" key="1">
    <source>
        <dbReference type="EMBL" id="VDP41965.1"/>
    </source>
</evidence>
<name>A0A3P8ECU9_9TREM</name>
<dbReference type="AlphaFoldDB" id="A0A3P8ECU9"/>
<reference evidence="1 2" key="1">
    <citation type="submission" date="2018-11" db="EMBL/GenBank/DDBJ databases">
        <authorList>
            <consortium name="Pathogen Informatics"/>
        </authorList>
    </citation>
    <scope>NUCLEOTIDE SEQUENCE [LARGE SCALE GENOMIC DNA]</scope>
    <source>
        <strain evidence="1 2">Zambia</strain>
    </source>
</reference>
<protein>
    <submittedName>
        <fullName evidence="1">Uncharacterized protein</fullName>
    </submittedName>
</protein>
<dbReference type="Proteomes" id="UP000277204">
    <property type="component" value="Unassembled WGS sequence"/>
</dbReference>
<gene>
    <name evidence="1" type="ORF">SMRZ_LOCUS22102</name>
</gene>
<dbReference type="EMBL" id="UZAI01018996">
    <property type="protein sequence ID" value="VDP41965.1"/>
    <property type="molecule type" value="Genomic_DNA"/>
</dbReference>